<organism evidence="2">
    <name type="scientific">Pseudo-nitzschia australis</name>
    <dbReference type="NCBI Taxonomy" id="44445"/>
    <lineage>
        <taxon>Eukaryota</taxon>
        <taxon>Sar</taxon>
        <taxon>Stramenopiles</taxon>
        <taxon>Ochrophyta</taxon>
        <taxon>Bacillariophyta</taxon>
        <taxon>Bacillariophyceae</taxon>
        <taxon>Bacillariophycidae</taxon>
        <taxon>Bacillariales</taxon>
        <taxon>Bacillariaceae</taxon>
        <taxon>Pseudo-nitzschia</taxon>
    </lineage>
</organism>
<sequence length="1173" mass="132196">MVVGFSGGKLCLTRRGTFFQRRNDTILYQAVHAAGPSSNKINTNLYDGIETIVWRGPLIAWVDATGIKLMDMDHLTRIAHIDRPAGAYPFLYPSIRDIQPTLYFETSQHLLVGWGDCLMQIYVEEHDDVASSVISVSTTSSDAASKVKKRRTVACTMAWELDCVACDVVPLDKDNVAVLGLVALTNTNEEGIAGDASYDLELQILSRKDGTISLSDSLPLVKQSKSAPRSSSDLVEACDRIDARNSVRDFRLLSSFALPRMEDDEETKALIKLEGANDMGYTGIDVGFDMNQPLFALANNFTGNKSIEFQDPHLRWNITSVLYDDDDDDTAPFGSSDNSSVDSDDYECILRPIETIQPLPLQIMENTTQFAPPPTMVVCTDSDAILSLTSSIDDAIENSLDRHKCAQALFRGLRHKQQLRRYDLDELINYYLKAVLRISRSEKEEGDTEDQLVAPDLVPSSLSLRRMQLAVKAMPVLLGDRIELWEYWTKELENIPGSLFYLKNYLPVRDPILPSKMFARILERMLVEVEHLSRVSKKENAAPIDLYTEASNHFLESLLAWGSTKVLKDFISFYKYNKKRREEQNLNKDIRATEISLQRRYLQTAASYLIFPVRDVEEELKVSAPRYGVLNVDTEDSLFDISSVVALIAPRVPLVALPDDFGDNGTNEAQRSYASSPNNQTCLEAMARLRMMQGDHDQALKCFLAIGACHAKDSLKSFEKTAIGVVNGTNTTNENSPSRIGNHSYDFVMSLIESHILNQFLFEKDFLLSTDAKLFMPMFALIRLVGLRRVGAFLMEHCVAASFNYNTTLEELNDSGNANKLIENPKEILRRGSLPIDKVAEQLENSPAILHWYLHLVFTRRPELYVSFPTNYIPSKIITDLHRKHFQLFIDFAGETRDSGKVLAGIEDYKVESKTTPLLTFLKAALPLGGILPVDARRALEIERSEDTVNMNGNKDDSREFFSPVFALELAYIIEMYSEQTESEALGILNLYLKGARSLLLSVSYAQRQKQFSSILWDSLISHCLKKASDGTIFGELLEAAALFGADLARLVERIPPGIVVEGLRPRLVAAVADYRMKLEIYEAAMAAGSEEEVTLMREIGHRARRGVRYDLEKNRHKSFAELIQEKKLKDEKALRELTRGKSNNDEPTLSQQKITKTKLRDHKRLIYSLPRR</sequence>
<dbReference type="PANTHER" id="PTHR12616">
    <property type="entry name" value="VACUOLAR PROTEIN SORTING VPS41"/>
    <property type="match status" value="1"/>
</dbReference>
<dbReference type="GO" id="GO:0006623">
    <property type="term" value="P:protein targeting to vacuole"/>
    <property type="evidence" value="ECO:0007669"/>
    <property type="project" value="InterPro"/>
</dbReference>
<dbReference type="InterPro" id="IPR045111">
    <property type="entry name" value="Vps41/Vps8"/>
</dbReference>
<dbReference type="Pfam" id="PF23411">
    <property type="entry name" value="Beta-prop_Vps41"/>
    <property type="match status" value="1"/>
</dbReference>
<dbReference type="GO" id="GO:0016236">
    <property type="term" value="P:macroautophagy"/>
    <property type="evidence" value="ECO:0007669"/>
    <property type="project" value="TreeGrafter"/>
</dbReference>
<dbReference type="GO" id="GO:0005770">
    <property type="term" value="C:late endosome"/>
    <property type="evidence" value="ECO:0007669"/>
    <property type="project" value="TreeGrafter"/>
</dbReference>
<evidence type="ECO:0000259" key="1">
    <source>
        <dbReference type="Pfam" id="PF23411"/>
    </source>
</evidence>
<dbReference type="EMBL" id="HBIX01013285">
    <property type="protein sequence ID" value="CAE0717069.1"/>
    <property type="molecule type" value="Transcribed_RNA"/>
</dbReference>
<feature type="domain" description="Vps41 beta-propeller" evidence="1">
    <location>
        <begin position="3"/>
        <end position="216"/>
    </location>
</feature>
<reference evidence="2" key="1">
    <citation type="submission" date="2021-01" db="EMBL/GenBank/DDBJ databases">
        <authorList>
            <person name="Corre E."/>
            <person name="Pelletier E."/>
            <person name="Niang G."/>
            <person name="Scheremetjew M."/>
            <person name="Finn R."/>
            <person name="Kale V."/>
            <person name="Holt S."/>
            <person name="Cochrane G."/>
            <person name="Meng A."/>
            <person name="Brown T."/>
            <person name="Cohen L."/>
        </authorList>
    </citation>
    <scope>NUCLEOTIDE SEQUENCE</scope>
    <source>
        <strain evidence="2">10249 10 AB</strain>
    </source>
</reference>
<dbReference type="InterPro" id="IPR057780">
    <property type="entry name" value="Beta-prop_Vps41"/>
</dbReference>
<proteinExistence type="predicted"/>
<evidence type="ECO:0000313" key="2">
    <source>
        <dbReference type="EMBL" id="CAE0717069.1"/>
    </source>
</evidence>
<dbReference type="GO" id="GO:0034058">
    <property type="term" value="P:endosomal vesicle fusion"/>
    <property type="evidence" value="ECO:0007669"/>
    <property type="project" value="TreeGrafter"/>
</dbReference>
<dbReference type="GO" id="GO:0009267">
    <property type="term" value="P:cellular response to starvation"/>
    <property type="evidence" value="ECO:0007669"/>
    <property type="project" value="TreeGrafter"/>
</dbReference>
<protein>
    <recommendedName>
        <fullName evidence="1">Vps41 beta-propeller domain-containing protein</fullName>
    </recommendedName>
</protein>
<accession>A0A7S4AIQ0</accession>
<dbReference type="AlphaFoldDB" id="A0A7S4AIQ0"/>
<dbReference type="GO" id="GO:0030897">
    <property type="term" value="C:HOPS complex"/>
    <property type="evidence" value="ECO:0007669"/>
    <property type="project" value="TreeGrafter"/>
</dbReference>
<name>A0A7S4AIQ0_9STRA</name>
<dbReference type="PANTHER" id="PTHR12616:SF1">
    <property type="entry name" value="VACUOLAR PROTEIN SORTING-ASSOCIATED PROTEIN 41 HOMOLOG"/>
    <property type="match status" value="1"/>
</dbReference>
<gene>
    <name evidence="2" type="ORF">PAUS00366_LOCUS9821</name>
</gene>